<name>A0ABW0XAH3_9ACTN</name>
<comment type="caution">
    <text evidence="2">The sequence shown here is derived from an EMBL/GenBank/DDBJ whole genome shotgun (WGS) entry which is preliminary data.</text>
</comment>
<gene>
    <name evidence="2" type="ORF">ACFP3U_24700</name>
</gene>
<accession>A0ABW0XAH3</accession>
<dbReference type="EMBL" id="JBHSOF010000036">
    <property type="protein sequence ID" value="MFC5666161.1"/>
    <property type="molecule type" value="Genomic_DNA"/>
</dbReference>
<feature type="region of interest" description="Disordered" evidence="1">
    <location>
        <begin position="39"/>
        <end position="61"/>
    </location>
</feature>
<organism evidence="2 3">
    <name type="scientific">Kitasatospora misakiensis</name>
    <dbReference type="NCBI Taxonomy" id="67330"/>
    <lineage>
        <taxon>Bacteria</taxon>
        <taxon>Bacillati</taxon>
        <taxon>Actinomycetota</taxon>
        <taxon>Actinomycetes</taxon>
        <taxon>Kitasatosporales</taxon>
        <taxon>Streptomycetaceae</taxon>
        <taxon>Kitasatospora</taxon>
    </lineage>
</organism>
<protein>
    <recommendedName>
        <fullName evidence="4">4Fe-4S ferredoxin-type domain-containing protein</fullName>
    </recommendedName>
</protein>
<evidence type="ECO:0000313" key="2">
    <source>
        <dbReference type="EMBL" id="MFC5666161.1"/>
    </source>
</evidence>
<dbReference type="RefSeq" id="WP_380227834.1">
    <property type="nucleotide sequence ID" value="NZ_JBHSOF010000036.1"/>
</dbReference>
<evidence type="ECO:0000313" key="3">
    <source>
        <dbReference type="Proteomes" id="UP001595975"/>
    </source>
</evidence>
<reference evidence="3" key="1">
    <citation type="journal article" date="2019" name="Int. J. Syst. Evol. Microbiol.">
        <title>The Global Catalogue of Microorganisms (GCM) 10K type strain sequencing project: providing services to taxonomists for standard genome sequencing and annotation.</title>
        <authorList>
            <consortium name="The Broad Institute Genomics Platform"/>
            <consortium name="The Broad Institute Genome Sequencing Center for Infectious Disease"/>
            <person name="Wu L."/>
            <person name="Ma J."/>
        </authorList>
    </citation>
    <scope>NUCLEOTIDE SEQUENCE [LARGE SCALE GENOMIC DNA]</scope>
    <source>
        <strain evidence="3">CGMCC 4.1437</strain>
    </source>
</reference>
<dbReference type="Proteomes" id="UP001595975">
    <property type="component" value="Unassembled WGS sequence"/>
</dbReference>
<evidence type="ECO:0000256" key="1">
    <source>
        <dbReference type="SAM" id="MobiDB-lite"/>
    </source>
</evidence>
<keyword evidence="3" id="KW-1185">Reference proteome</keyword>
<sequence length="108" mass="11871">MTTEHDDPYDAWDDCSEIEGPTRAEEKAYEIALDVADEQRRAEEERAAGPQPGHTETCEGCHGTGGGYEDEVWDDDACDVVTVDHDRCPECGGCGFYDCDGTCETDQD</sequence>
<evidence type="ECO:0008006" key="4">
    <source>
        <dbReference type="Google" id="ProtNLM"/>
    </source>
</evidence>
<proteinExistence type="predicted"/>